<keyword evidence="5" id="KW-0408">Iron</keyword>
<keyword evidence="2" id="KW-0479">Metal-binding</keyword>
<dbReference type="SUPFAM" id="SSF51197">
    <property type="entry name" value="Clavaminate synthase-like"/>
    <property type="match status" value="1"/>
</dbReference>
<feature type="domain" description="TauD/TfdA-like" evidence="6">
    <location>
        <begin position="14"/>
        <end position="266"/>
    </location>
</feature>
<evidence type="ECO:0000256" key="2">
    <source>
        <dbReference type="ARBA" id="ARBA00022723"/>
    </source>
</evidence>
<keyword evidence="8" id="KW-1185">Reference proteome</keyword>
<dbReference type="Gene3D" id="3.60.130.10">
    <property type="entry name" value="Clavaminate synthase-like"/>
    <property type="match status" value="1"/>
</dbReference>
<dbReference type="Proteomes" id="UP001629230">
    <property type="component" value="Unassembled WGS sequence"/>
</dbReference>
<sequence>MPLIVRPVFDDFEFAAEIGGVTLADALSVADRQRIREAFVRYPVLIFCDQTLSNEQHLAFAQIFGDLETFSIARAEDKRPLPPGLADVSNLEADGSLWPADSRRRNYMLKGNAMWHTDSTYKPLPASVSALYARAVPPTGGQLHFADMRAAYDALPASTKHLLHKRVGLHSIMTSRAKAGFADFSDEEKTTFKSQPQALVRHLKDSGRRCLFLASHLGEVVGMPKEEAAALITELTAHATQRQFQYSHRWRERDLVIWDNRCTMHRLAFWDDLQFPFDIRRATISDVAPTCEQEDIATA</sequence>
<name>A0ABW9B8B7_9BURK</name>
<dbReference type="InterPro" id="IPR042098">
    <property type="entry name" value="TauD-like_sf"/>
</dbReference>
<dbReference type="PANTHER" id="PTHR43779:SF3">
    <property type="entry name" value="(3R)-3-[(CARBOXYMETHYL)AMINO]FATTY ACID OXYGENASE_DECARBOXYLASE"/>
    <property type="match status" value="1"/>
</dbReference>
<evidence type="ECO:0000256" key="5">
    <source>
        <dbReference type="ARBA" id="ARBA00023004"/>
    </source>
</evidence>
<dbReference type="Pfam" id="PF02668">
    <property type="entry name" value="TauD"/>
    <property type="match status" value="1"/>
</dbReference>
<evidence type="ECO:0000313" key="8">
    <source>
        <dbReference type="Proteomes" id="UP001629230"/>
    </source>
</evidence>
<dbReference type="GO" id="GO:0051213">
    <property type="term" value="F:dioxygenase activity"/>
    <property type="evidence" value="ECO:0007669"/>
    <property type="project" value="UniProtKB-KW"/>
</dbReference>
<dbReference type="RefSeq" id="WP_408182312.1">
    <property type="nucleotide sequence ID" value="NZ_JAQQEZ010000065.1"/>
</dbReference>
<comment type="similarity">
    <text evidence="1">Belongs to the TfdA dioxygenase family.</text>
</comment>
<evidence type="ECO:0000256" key="4">
    <source>
        <dbReference type="ARBA" id="ARBA00023002"/>
    </source>
</evidence>
<evidence type="ECO:0000256" key="1">
    <source>
        <dbReference type="ARBA" id="ARBA00005896"/>
    </source>
</evidence>
<keyword evidence="3 7" id="KW-0223">Dioxygenase</keyword>
<keyword evidence="4" id="KW-0560">Oxidoreductase</keyword>
<protein>
    <submittedName>
        <fullName evidence="7">TauD/TfdA family dioxygenase</fullName>
    </submittedName>
</protein>
<dbReference type="InterPro" id="IPR051178">
    <property type="entry name" value="TfdA_dioxygenase"/>
</dbReference>
<dbReference type="InterPro" id="IPR003819">
    <property type="entry name" value="TauD/TfdA-like"/>
</dbReference>
<dbReference type="PANTHER" id="PTHR43779">
    <property type="entry name" value="DIOXYGENASE RV0097-RELATED"/>
    <property type="match status" value="1"/>
</dbReference>
<dbReference type="EMBL" id="JAQQEZ010000065">
    <property type="protein sequence ID" value="MFM0007622.1"/>
    <property type="molecule type" value="Genomic_DNA"/>
</dbReference>
<reference evidence="7 8" key="1">
    <citation type="journal article" date="2024" name="Chem. Sci.">
        <title>Discovery of megapolipeptins by genome mining of a Burkholderiales bacteria collection.</title>
        <authorList>
            <person name="Paulo B.S."/>
            <person name="Recchia M.J.J."/>
            <person name="Lee S."/>
            <person name="Fergusson C.H."/>
            <person name="Romanowski S.B."/>
            <person name="Hernandez A."/>
            <person name="Krull N."/>
            <person name="Liu D.Y."/>
            <person name="Cavanagh H."/>
            <person name="Bos A."/>
            <person name="Gray C.A."/>
            <person name="Murphy B.T."/>
            <person name="Linington R.G."/>
            <person name="Eustaquio A.S."/>
        </authorList>
    </citation>
    <scope>NUCLEOTIDE SEQUENCE [LARGE SCALE GENOMIC DNA]</scope>
    <source>
        <strain evidence="7 8">RL17-350-BIC-A</strain>
    </source>
</reference>
<organism evidence="7 8">
    <name type="scientific">Paraburkholderia dipogonis</name>
    <dbReference type="NCBI Taxonomy" id="1211383"/>
    <lineage>
        <taxon>Bacteria</taxon>
        <taxon>Pseudomonadati</taxon>
        <taxon>Pseudomonadota</taxon>
        <taxon>Betaproteobacteria</taxon>
        <taxon>Burkholderiales</taxon>
        <taxon>Burkholderiaceae</taxon>
        <taxon>Paraburkholderia</taxon>
    </lineage>
</organism>
<accession>A0ABW9B8B7</accession>
<proteinExistence type="inferred from homology"/>
<evidence type="ECO:0000259" key="6">
    <source>
        <dbReference type="Pfam" id="PF02668"/>
    </source>
</evidence>
<comment type="caution">
    <text evidence="7">The sequence shown here is derived from an EMBL/GenBank/DDBJ whole genome shotgun (WGS) entry which is preliminary data.</text>
</comment>
<gene>
    <name evidence="7" type="ORF">PQR57_42620</name>
</gene>
<evidence type="ECO:0000313" key="7">
    <source>
        <dbReference type="EMBL" id="MFM0007622.1"/>
    </source>
</evidence>
<evidence type="ECO:0000256" key="3">
    <source>
        <dbReference type="ARBA" id="ARBA00022964"/>
    </source>
</evidence>